<proteinExistence type="predicted"/>
<organism evidence="2 3">
    <name type="scientific">Hymenobacter cellulosilyticus</name>
    <dbReference type="NCBI Taxonomy" id="2932248"/>
    <lineage>
        <taxon>Bacteria</taxon>
        <taxon>Pseudomonadati</taxon>
        <taxon>Bacteroidota</taxon>
        <taxon>Cytophagia</taxon>
        <taxon>Cytophagales</taxon>
        <taxon>Hymenobacteraceae</taxon>
        <taxon>Hymenobacter</taxon>
    </lineage>
</organism>
<dbReference type="AlphaFoldDB" id="A0A8T9Q563"/>
<dbReference type="EMBL" id="CP095046">
    <property type="protein sequence ID" value="UOQ70243.1"/>
    <property type="molecule type" value="Genomic_DNA"/>
</dbReference>
<feature type="domain" description="Non-reducing end beta-L-arabinofuranosidase-like GH127 C-terminal" evidence="1">
    <location>
        <begin position="2"/>
        <end position="98"/>
    </location>
</feature>
<evidence type="ECO:0000313" key="3">
    <source>
        <dbReference type="Proteomes" id="UP000831796"/>
    </source>
</evidence>
<evidence type="ECO:0000313" key="2">
    <source>
        <dbReference type="EMBL" id="UOQ70243.1"/>
    </source>
</evidence>
<keyword evidence="3" id="KW-1185">Reference proteome</keyword>
<dbReference type="Proteomes" id="UP000831796">
    <property type="component" value="Chromosome"/>
</dbReference>
<dbReference type="RefSeq" id="WP_244673667.1">
    <property type="nucleotide sequence ID" value="NZ_CP095046.1"/>
</dbReference>
<name>A0A8T9Q563_9BACT</name>
<dbReference type="Pfam" id="PF20737">
    <property type="entry name" value="Glyco_hydro127C"/>
    <property type="match status" value="1"/>
</dbReference>
<dbReference type="InterPro" id="IPR049174">
    <property type="entry name" value="Beta-AFase-like"/>
</dbReference>
<accession>A0A8T9Q563</accession>
<dbReference type="PANTHER" id="PTHR43465:SF2">
    <property type="entry name" value="DUF1680 DOMAIN PROTEIN (AFU_ORTHOLOGUE AFUA_1G08910)"/>
    <property type="match status" value="1"/>
</dbReference>
<dbReference type="PANTHER" id="PTHR43465">
    <property type="entry name" value="DUF1680 DOMAIN PROTEIN (AFU_ORTHOLOGUE AFUA_1G08910)"/>
    <property type="match status" value="1"/>
</dbReference>
<dbReference type="InterPro" id="IPR049049">
    <property type="entry name" value="Beta-AFase-like_GH127_C"/>
</dbReference>
<sequence length="118" mass="12987">MQDDLGKVALQRGPVMYCAEWKDNGGKASNLIVPAVTTFTARFQPQVLNGIMQLQATVPAVQLDAANTSISTTRQTMTAIPYYAWANRGKGEMTVWFPQQLTDVDLISRQPQEVTVGK</sequence>
<gene>
    <name evidence="2" type="ORF">MUN79_15935</name>
</gene>
<dbReference type="KEGG" id="hcu:MUN79_15935"/>
<evidence type="ECO:0000259" key="1">
    <source>
        <dbReference type="Pfam" id="PF20737"/>
    </source>
</evidence>
<protein>
    <recommendedName>
        <fullName evidence="1">Non-reducing end beta-L-arabinofuranosidase-like GH127 C-terminal domain-containing protein</fullName>
    </recommendedName>
</protein>
<reference evidence="2" key="1">
    <citation type="submission" date="2022-04" db="EMBL/GenBank/DDBJ databases">
        <title>Hymenobacter sp. isolated from the air.</title>
        <authorList>
            <person name="Won M."/>
            <person name="Lee C.-M."/>
            <person name="Woen H.-Y."/>
            <person name="Kwon S.-W."/>
        </authorList>
    </citation>
    <scope>NUCLEOTIDE SEQUENCE</scope>
    <source>
        <strain evidence="2">5116S-3</strain>
    </source>
</reference>